<name>A0ACC2UQS7_9FUNG</name>
<keyword evidence="2" id="KW-1185">Reference proteome</keyword>
<dbReference type="Proteomes" id="UP001165960">
    <property type="component" value="Unassembled WGS sequence"/>
</dbReference>
<evidence type="ECO:0000313" key="1">
    <source>
        <dbReference type="EMBL" id="KAJ9089284.1"/>
    </source>
</evidence>
<accession>A0ACC2UQS7</accession>
<gene>
    <name evidence="1" type="ORF">DSO57_1014419</name>
</gene>
<comment type="caution">
    <text evidence="1">The sequence shown here is derived from an EMBL/GenBank/DDBJ whole genome shotgun (WGS) entry which is preliminary data.</text>
</comment>
<protein>
    <submittedName>
        <fullName evidence="1">Uncharacterized protein</fullName>
    </submittedName>
</protein>
<sequence length="828" mass="94119">MIGSAGKAMVVVGWRRCGSCLLLARMARVNVQWVFKGPRQMERSIMLQNKVLAWSLVLLCLLGVALSASDDDHDSIVIAKPDSGSVEPMAASALKGDKVAQAISMIFLMLALVDYIIYFLLFVYVFMFVVSESRTVFKAVISSIVVLVFISIRLIFLPLILNGIPYSWAPKIPTVIMEISFYACTVSYIVFFNAPVIACVYFVIKFGFGGEKLKGGIVDANGEVPMVVVMMPIYNEEPKPLFRAVESAIRSDYPSDKLHLVLAFDDETESALYWELLKRLRVLNREVHQQWKMEAENEPDMFLFPPRLELTVEGVRVTICRFPHEGKSATQGKGFRIVNEMYSSQADSTFLMYIDSDVILHDNAVYNFVSTLVSHPRMNAVTGYVTCRTSDKPNLLHYLQDAEYLEGQMFARALEALAGSVTCLPGALTLLRLTSMQEVAPKYFIEFDKRKPLHFHRYYLGEDRYMTHLLMEQSKRAYQIGLCGASRCKTDAPDSWQKLIKQRRRWYLGALINEAHMLCTPSLWRYMPMLLTLKLFDYASGSLSWLFMVYVVGVAKGVVPVWTICVFFPCLILKYLILSLNASFMNRSKIFVTFPIFFFVAPIFKMWCTIYSIFTWDTRSWGGPRTDVTEEKASSVEVMDELMRRRLMSIKRSKKALKQMKARARIMNRNLQSSAKETSGAALPLKNLLPFPYEVDILGGGEYYEDLIMPNNPSPFHTALEVSSPARSSVSLMDDKYVFGKYQRTDSSRSSVVLDVASLSRMDRLVRSPRETMIDDPTQMSYRLNSSQHLQEVPSVPSQYDSTDSLRPKDTSTTTSEEDLSKSVFDRN</sequence>
<evidence type="ECO:0000313" key="2">
    <source>
        <dbReference type="Proteomes" id="UP001165960"/>
    </source>
</evidence>
<organism evidence="1 2">
    <name type="scientific">Entomophthora muscae</name>
    <dbReference type="NCBI Taxonomy" id="34485"/>
    <lineage>
        <taxon>Eukaryota</taxon>
        <taxon>Fungi</taxon>
        <taxon>Fungi incertae sedis</taxon>
        <taxon>Zoopagomycota</taxon>
        <taxon>Entomophthoromycotina</taxon>
        <taxon>Entomophthoromycetes</taxon>
        <taxon>Entomophthorales</taxon>
        <taxon>Entomophthoraceae</taxon>
        <taxon>Entomophthora</taxon>
    </lineage>
</organism>
<dbReference type="EMBL" id="QTSX02000055">
    <property type="protein sequence ID" value="KAJ9089284.1"/>
    <property type="molecule type" value="Genomic_DNA"/>
</dbReference>
<reference evidence="1" key="1">
    <citation type="submission" date="2022-04" db="EMBL/GenBank/DDBJ databases">
        <title>Genome of the entomopathogenic fungus Entomophthora muscae.</title>
        <authorList>
            <person name="Elya C."/>
            <person name="Lovett B.R."/>
            <person name="Lee E."/>
            <person name="Macias A.M."/>
            <person name="Hajek A.E."/>
            <person name="De Bivort B.L."/>
            <person name="Kasson M.T."/>
            <person name="De Fine Licht H.H."/>
            <person name="Stajich J.E."/>
        </authorList>
    </citation>
    <scope>NUCLEOTIDE SEQUENCE</scope>
    <source>
        <strain evidence="1">Berkeley</strain>
    </source>
</reference>
<proteinExistence type="predicted"/>